<organism evidence="1">
    <name type="scientific">Lepeophtheirus salmonis</name>
    <name type="common">Salmon louse</name>
    <name type="synonym">Caligus salmonis</name>
    <dbReference type="NCBI Taxonomy" id="72036"/>
    <lineage>
        <taxon>Eukaryota</taxon>
        <taxon>Metazoa</taxon>
        <taxon>Ecdysozoa</taxon>
        <taxon>Arthropoda</taxon>
        <taxon>Crustacea</taxon>
        <taxon>Multicrustacea</taxon>
        <taxon>Hexanauplia</taxon>
        <taxon>Copepoda</taxon>
        <taxon>Siphonostomatoida</taxon>
        <taxon>Caligidae</taxon>
        <taxon>Lepeophtheirus</taxon>
    </lineage>
</organism>
<reference evidence="1" key="1">
    <citation type="submission" date="2014-05" db="EMBL/GenBank/DDBJ databases">
        <authorList>
            <person name="Chronopoulou M."/>
        </authorList>
    </citation>
    <scope>NUCLEOTIDE SEQUENCE</scope>
    <source>
        <tissue evidence="1">Whole organism</tissue>
    </source>
</reference>
<protein>
    <submittedName>
        <fullName evidence="1">Uncharacterized protein</fullName>
    </submittedName>
</protein>
<dbReference type="EMBL" id="HACA01012258">
    <property type="protein sequence ID" value="CDW29619.1"/>
    <property type="molecule type" value="Transcribed_RNA"/>
</dbReference>
<proteinExistence type="predicted"/>
<accession>A0A0K2TUD0</accession>
<sequence>MKNAYAKVYQNDFETLANDQRPLWDLALVALVHCHYIPVQNRHNPSEIFPNCL</sequence>
<dbReference type="AlphaFoldDB" id="A0A0K2TUD0"/>
<evidence type="ECO:0000313" key="1">
    <source>
        <dbReference type="EMBL" id="CDW29619.1"/>
    </source>
</evidence>
<name>A0A0K2TUD0_LEPSM</name>